<accession>A0AAE7VMI7</accession>
<dbReference type="Proteomes" id="UP000828420">
    <property type="component" value="Segment"/>
</dbReference>
<name>A0AAE7VMI7_9CAUD</name>
<evidence type="ECO:0000313" key="2">
    <source>
        <dbReference type="Proteomes" id="UP000828420"/>
    </source>
</evidence>
<reference evidence="1 2" key="1">
    <citation type="submission" date="2021-04" db="EMBL/GenBank/DDBJ databases">
        <title>The Hidden Diversity of Double-Stranded DNA Phages in the Symbiotic Bacterium Rhizobium.</title>
        <authorList>
            <person name="Santamaria R.I."/>
            <person name="Bustos P."/>
            <person name="Cauwenberghe J.V."/>
            <person name="Gonzalez V."/>
        </authorList>
    </citation>
    <scope>NUCLEOTIDE SEQUENCE [LARGE SCALE GENOMIC DNA]</scope>
</reference>
<proteinExistence type="predicted"/>
<sequence length="65" mass="7699">MKVTIEFELPDKIVEHDKIARRIAEQAMHGTEHALYRYCEQIPIIQAKWEFKKFSGVINNERNPS</sequence>
<organism evidence="1 2">
    <name type="scientific">Rhizobium phage RHEph16</name>
    <dbReference type="NCBI Taxonomy" id="2836132"/>
    <lineage>
        <taxon>Viruses</taxon>
        <taxon>Duplodnaviria</taxon>
        <taxon>Heunggongvirae</taxon>
        <taxon>Uroviricota</taxon>
        <taxon>Caudoviricetes</taxon>
        <taxon>Schitoviridae</taxon>
        <taxon>Demetervirinae</taxon>
        <taxon>Acanvirus</taxon>
        <taxon>Acanvirus Rheph16</taxon>
    </lineage>
</organism>
<dbReference type="EMBL" id="MW980066">
    <property type="protein sequence ID" value="QXV74324.1"/>
    <property type="molecule type" value="Genomic_DNA"/>
</dbReference>
<keyword evidence="2" id="KW-1185">Reference proteome</keyword>
<protein>
    <submittedName>
        <fullName evidence="1">Uncharacterized protein</fullName>
    </submittedName>
</protein>
<evidence type="ECO:0000313" key="1">
    <source>
        <dbReference type="EMBL" id="QXV74324.1"/>
    </source>
</evidence>
<dbReference type="KEGG" id="vg:77934271"/>
<dbReference type="GeneID" id="77934271"/>
<dbReference type="RefSeq" id="YP_010658325.1">
    <property type="nucleotide sequence ID" value="NC_070856.1"/>
</dbReference>